<name>A0AAD2HSN1_9AGAR</name>
<reference evidence="4" key="1">
    <citation type="submission" date="2023-11" db="EMBL/GenBank/DDBJ databases">
        <authorList>
            <person name="De Vega J J."/>
            <person name="De Vega J J."/>
        </authorList>
    </citation>
    <scope>NUCLEOTIDE SEQUENCE</scope>
</reference>
<dbReference type="EMBL" id="CAVNYO010000436">
    <property type="protein sequence ID" value="CAK5279362.1"/>
    <property type="molecule type" value="Genomic_DNA"/>
</dbReference>
<accession>A0AAD2HSN1</accession>
<dbReference type="PANTHER" id="PTHR11733">
    <property type="entry name" value="ZINC METALLOPROTEASE FAMILY M13 NEPRILYSIN-RELATED"/>
    <property type="match status" value="1"/>
</dbReference>
<evidence type="ECO:0000256" key="2">
    <source>
        <dbReference type="SAM" id="Phobius"/>
    </source>
</evidence>
<dbReference type="Pfam" id="PF05649">
    <property type="entry name" value="Peptidase_M13_N"/>
    <property type="match status" value="1"/>
</dbReference>
<comment type="caution">
    <text evidence="4">The sequence shown here is derived from an EMBL/GenBank/DDBJ whole genome shotgun (WGS) entry which is preliminary data.</text>
</comment>
<feature type="transmembrane region" description="Helical" evidence="2">
    <location>
        <begin position="49"/>
        <end position="69"/>
    </location>
</feature>
<dbReference type="Proteomes" id="UP001295794">
    <property type="component" value="Unassembled WGS sequence"/>
</dbReference>
<dbReference type="InterPro" id="IPR024079">
    <property type="entry name" value="MetalloPept_cat_dom_sf"/>
</dbReference>
<dbReference type="PANTHER" id="PTHR11733:SF167">
    <property type="entry name" value="FI17812P1-RELATED"/>
    <property type="match status" value="1"/>
</dbReference>
<dbReference type="CDD" id="cd08662">
    <property type="entry name" value="M13"/>
    <property type="match status" value="1"/>
</dbReference>
<sequence>MTDRYSDQEAAPLLRNDDEDAGSESEPSPTFAERVSALAQEPLTPLNQVLLVLALVLLLLCSVFLGLFLGEYTKLQRHVDEPQSTLTVTATSTQTVTATASPPGPTSPPAEAVCLTPACIELSAAIMSSMDQSQDPCEDFFRFTGGGWISAHPLPADKGSVGQFESLGQANKRILQDLLERPGATAAFTSTDDEKLLQKLRGFYDSCLNENLLDDLGTAPLIHFAKTLQSLYRGDSLETTQDGLKKNGLTAALAFLHTRGITSFFAFEIEGDVGVDPNFMVPQFDQADLGLPSKEYYEEESIVEVYQGVVERLLFTLSEEEEKLQALRSSVLVENAPWPSWPWPPWDDEPEEKKPNRSDIAHQMAKKVIAFETKIANASLDGDLYQDPFFVYNRVPLSNLSESLPQVNFNEYFATFTPRNFPENVVVASPKYASDLSEILAATDSEVIESYLIVRAALNLAPNLGMATEAWQAQRTLLETLTGIKKGAVGDRAEYCIGKLEGALGFAAGRYFVNETFGGDSQEKAAKIITDIIESFKESLPNVSWLDEPSAEAAAEKVSLILPYLQNHHSPVRHRLMLSRSRLGTPPIRTP</sequence>
<dbReference type="AlphaFoldDB" id="A0AAD2HSN1"/>
<keyword evidence="2" id="KW-1133">Transmembrane helix</keyword>
<keyword evidence="5" id="KW-1185">Reference proteome</keyword>
<evidence type="ECO:0000313" key="5">
    <source>
        <dbReference type="Proteomes" id="UP001295794"/>
    </source>
</evidence>
<gene>
    <name evidence="4" type="ORF">MYCIT1_LOCUS29368</name>
</gene>
<evidence type="ECO:0000256" key="1">
    <source>
        <dbReference type="SAM" id="MobiDB-lite"/>
    </source>
</evidence>
<dbReference type="SUPFAM" id="SSF55486">
    <property type="entry name" value="Metalloproteases ('zincins'), catalytic domain"/>
    <property type="match status" value="1"/>
</dbReference>
<dbReference type="PROSITE" id="PS51885">
    <property type="entry name" value="NEPRILYSIN"/>
    <property type="match status" value="1"/>
</dbReference>
<evidence type="ECO:0000259" key="3">
    <source>
        <dbReference type="Pfam" id="PF05649"/>
    </source>
</evidence>
<dbReference type="GO" id="GO:0005886">
    <property type="term" value="C:plasma membrane"/>
    <property type="evidence" value="ECO:0007669"/>
    <property type="project" value="TreeGrafter"/>
</dbReference>
<proteinExistence type="predicted"/>
<evidence type="ECO:0000313" key="4">
    <source>
        <dbReference type="EMBL" id="CAK5279362.1"/>
    </source>
</evidence>
<dbReference type="InterPro" id="IPR008753">
    <property type="entry name" value="Peptidase_M13_N"/>
</dbReference>
<organism evidence="4 5">
    <name type="scientific">Mycena citricolor</name>
    <dbReference type="NCBI Taxonomy" id="2018698"/>
    <lineage>
        <taxon>Eukaryota</taxon>
        <taxon>Fungi</taxon>
        <taxon>Dikarya</taxon>
        <taxon>Basidiomycota</taxon>
        <taxon>Agaricomycotina</taxon>
        <taxon>Agaricomycetes</taxon>
        <taxon>Agaricomycetidae</taxon>
        <taxon>Agaricales</taxon>
        <taxon>Marasmiineae</taxon>
        <taxon>Mycenaceae</taxon>
        <taxon>Mycena</taxon>
    </lineage>
</organism>
<keyword evidence="2" id="KW-0812">Transmembrane</keyword>
<feature type="domain" description="Peptidase M13 N-terminal" evidence="3">
    <location>
        <begin position="136"/>
        <end position="559"/>
    </location>
</feature>
<feature type="region of interest" description="Disordered" evidence="1">
    <location>
        <begin position="1"/>
        <end position="32"/>
    </location>
</feature>
<dbReference type="GO" id="GO:0016485">
    <property type="term" value="P:protein processing"/>
    <property type="evidence" value="ECO:0007669"/>
    <property type="project" value="TreeGrafter"/>
</dbReference>
<dbReference type="GO" id="GO:0004222">
    <property type="term" value="F:metalloendopeptidase activity"/>
    <property type="evidence" value="ECO:0007669"/>
    <property type="project" value="InterPro"/>
</dbReference>
<dbReference type="InterPro" id="IPR042089">
    <property type="entry name" value="Peptidase_M13_dom_2"/>
</dbReference>
<dbReference type="Gene3D" id="3.40.390.10">
    <property type="entry name" value="Collagenase (Catalytic Domain)"/>
    <property type="match status" value="2"/>
</dbReference>
<dbReference type="Gene3D" id="1.10.1380.10">
    <property type="entry name" value="Neutral endopeptidase , domain2"/>
    <property type="match status" value="2"/>
</dbReference>
<dbReference type="InterPro" id="IPR000718">
    <property type="entry name" value="Peptidase_M13"/>
</dbReference>
<keyword evidence="2" id="KW-0472">Membrane</keyword>
<protein>
    <recommendedName>
        <fullName evidence="3">Peptidase M13 N-terminal domain-containing protein</fullName>
    </recommendedName>
</protein>